<sequence length="277" mass="29137">MSQTVLITGTSSGFGEAAARRFASEGWNVVATMRNPEAGQALGRENVLVTRLDVEDRASIDTAIAAGIAQFGNIDVVLNNAGYGLFGIFEGVSREAVQKQFDVNVFGAMDVVRAALPHLRANRSGTIINVSSGAGVIGFPMASVYSASKFALEGWSEALSYELGSLGIKVKIIEPGGAPQTNFMARMSGETATVQPIGDYVPFLEQIVQVYGGMAGAADADAVEKVIAAIYEAATDGTDRLRYAPTNDIAPLLTARRGSSEDEYRALTRGLFVSGQA</sequence>
<organism evidence="4 5">
    <name type="scientific">Sinorhizobium alkalisoli</name>
    <dbReference type="NCBI Taxonomy" id="1752398"/>
    <lineage>
        <taxon>Bacteria</taxon>
        <taxon>Pseudomonadati</taxon>
        <taxon>Pseudomonadota</taxon>
        <taxon>Alphaproteobacteria</taxon>
        <taxon>Hyphomicrobiales</taxon>
        <taxon>Rhizobiaceae</taxon>
        <taxon>Sinorhizobium/Ensifer group</taxon>
        <taxon>Sinorhizobium</taxon>
    </lineage>
</organism>
<reference evidence="5" key="1">
    <citation type="submission" date="2016-05" db="EMBL/GenBank/DDBJ databases">
        <authorList>
            <person name="Li Y."/>
        </authorList>
    </citation>
    <scope>NUCLEOTIDE SEQUENCE [LARGE SCALE GENOMIC DNA]</scope>
    <source>
        <strain evidence="5">YIC4027</strain>
    </source>
</reference>
<dbReference type="Pfam" id="PF00106">
    <property type="entry name" value="adh_short"/>
    <property type="match status" value="1"/>
</dbReference>
<protein>
    <submittedName>
        <fullName evidence="4">Short-chain dehydrogenase/reductase</fullName>
    </submittedName>
</protein>
<dbReference type="Proteomes" id="UP000094342">
    <property type="component" value="Unassembled WGS sequence"/>
</dbReference>
<dbReference type="InterPro" id="IPR051911">
    <property type="entry name" value="SDR_oxidoreductase"/>
</dbReference>
<dbReference type="OrthoDB" id="9793825at2"/>
<evidence type="ECO:0000256" key="2">
    <source>
        <dbReference type="ARBA" id="ARBA00023002"/>
    </source>
</evidence>
<dbReference type="PROSITE" id="PS00061">
    <property type="entry name" value="ADH_SHORT"/>
    <property type="match status" value="1"/>
</dbReference>
<dbReference type="PANTHER" id="PTHR43976:SF16">
    <property type="entry name" value="SHORT-CHAIN DEHYDROGENASE_REDUCTASE FAMILY PROTEIN"/>
    <property type="match status" value="1"/>
</dbReference>
<name>A0A1E3V916_9HYPH</name>
<keyword evidence="5" id="KW-1185">Reference proteome</keyword>
<dbReference type="InterPro" id="IPR020904">
    <property type="entry name" value="Sc_DH/Rdtase_CS"/>
</dbReference>
<dbReference type="CDD" id="cd05374">
    <property type="entry name" value="17beta-HSD-like_SDR_c"/>
    <property type="match status" value="1"/>
</dbReference>
<evidence type="ECO:0000313" key="5">
    <source>
        <dbReference type="Proteomes" id="UP000094342"/>
    </source>
</evidence>
<comment type="caution">
    <text evidence="4">The sequence shown here is derived from an EMBL/GenBank/DDBJ whole genome shotgun (WGS) entry which is preliminary data.</text>
</comment>
<evidence type="ECO:0000313" key="4">
    <source>
        <dbReference type="EMBL" id="ODR90029.1"/>
    </source>
</evidence>
<dbReference type="InterPro" id="IPR036291">
    <property type="entry name" value="NAD(P)-bd_dom_sf"/>
</dbReference>
<proteinExistence type="inferred from homology"/>
<dbReference type="PRINTS" id="PR00081">
    <property type="entry name" value="GDHRDH"/>
</dbReference>
<dbReference type="EMBL" id="LYBW01000060">
    <property type="protein sequence ID" value="ODR90029.1"/>
    <property type="molecule type" value="Genomic_DNA"/>
</dbReference>
<dbReference type="AlphaFoldDB" id="A0A1E3V916"/>
<dbReference type="PRINTS" id="PR00080">
    <property type="entry name" value="SDRFAMILY"/>
</dbReference>
<comment type="similarity">
    <text evidence="1 3">Belongs to the short-chain dehydrogenases/reductases (SDR) family.</text>
</comment>
<keyword evidence="2" id="KW-0560">Oxidoreductase</keyword>
<dbReference type="STRING" id="1752398.A8M32_17845"/>
<gene>
    <name evidence="4" type="ORF">A8M32_17845</name>
</gene>
<accession>A0A1E3V916</accession>
<dbReference type="Gene3D" id="3.40.50.720">
    <property type="entry name" value="NAD(P)-binding Rossmann-like Domain"/>
    <property type="match status" value="1"/>
</dbReference>
<dbReference type="PANTHER" id="PTHR43976">
    <property type="entry name" value="SHORT CHAIN DEHYDROGENASE"/>
    <property type="match status" value="1"/>
</dbReference>
<dbReference type="InterPro" id="IPR002347">
    <property type="entry name" value="SDR_fam"/>
</dbReference>
<evidence type="ECO:0000256" key="1">
    <source>
        <dbReference type="ARBA" id="ARBA00006484"/>
    </source>
</evidence>
<dbReference type="GO" id="GO:0016491">
    <property type="term" value="F:oxidoreductase activity"/>
    <property type="evidence" value="ECO:0007669"/>
    <property type="project" value="UniProtKB-KW"/>
</dbReference>
<dbReference type="RefSeq" id="WP_069459729.1">
    <property type="nucleotide sequence ID" value="NZ_LYBW01000060.1"/>
</dbReference>
<dbReference type="SUPFAM" id="SSF51735">
    <property type="entry name" value="NAD(P)-binding Rossmann-fold domains"/>
    <property type="match status" value="1"/>
</dbReference>
<evidence type="ECO:0000256" key="3">
    <source>
        <dbReference type="RuleBase" id="RU000363"/>
    </source>
</evidence>